<dbReference type="GeneID" id="13165462"/>
<accession>I3UMC6</accession>
<protein>
    <submittedName>
        <fullName evidence="1">Uncharacterized protein</fullName>
    </submittedName>
</protein>
<dbReference type="KEGG" id="vg:13165462"/>
<evidence type="ECO:0000313" key="1">
    <source>
        <dbReference type="EMBL" id="AFK66641.1"/>
    </source>
</evidence>
<organism evidence="1 2">
    <name type="scientific">Colwellia phage 9A</name>
    <dbReference type="NCBI Taxonomy" id="765765"/>
    <lineage>
        <taxon>Viruses</taxon>
        <taxon>Duplodnaviria</taxon>
        <taxon>Heunggongvirae</taxon>
        <taxon>Uroviricota</taxon>
        <taxon>Caudoviricetes</taxon>
        <taxon>Franklinbayvirus</taxon>
        <taxon>Franklinbayvirus fv9A</taxon>
    </lineage>
</organism>
<reference evidence="1 2" key="1">
    <citation type="journal article" date="2013" name="Extremophiles">
        <title>Genomic analysis of cold-active Colwelliaphage 9A and psychrophilic phage-host interactions.</title>
        <authorList>
            <person name="Colangelo-Lillis J.R."/>
            <person name="Deming J.W."/>
        </authorList>
    </citation>
    <scope>NUCLEOTIDE SEQUENCE [LARGE SCALE GENOMIC DNA]</scope>
    <source>
        <strain evidence="1">9A</strain>
    </source>
</reference>
<sequence length="613" mass="66374">MLYILKRKDIMTMQIDTAASEAAANSYLDGSITAGNSALIFFEEGGKHGAIYGSWGIGSFDTLQKTSMAMADHLLDQIVANADTNIQFLSDSNVKLTITKADLVSVLGSAITGGGGGDVNVQADWNETDNASDHFILNKPTLDFEPTQAGKHLSANDFTTLLLNKLNAIAAGAEVNVKADWAAASGAANEVLNKPSLNFEPTQTGKSLSEKDFTAASETKLNNIAANAEVNVQSDWDATTGDAKILNKPTFSTAPNDAQKNVKADWNAGVGAANEIENKPSLDFQPIEAGKGLSTEDLSTAAKDFIDKLLTTGRNTLQVNNAGLISENGTALSAAHVKAIRESLSLFHETMGFDGTNIFLAGHVALSDSQKTAMRSALNVINSVQADWNETDSTNPAFINNKPALGGGGSVQADWNETDNTSDAFIANKPAIPTIPDTPVQYIENLGDLEIEVNKLTDTTALPVKQYHIESYVNEWHKVDKNLKVRVSKNREQLQFKYTNGNGYPDTVEMLQDFVIRSHGKNNRVLKRYFAIKDQAKGWSFGGTWANNYEMDANNPINGRIEVKDTSTGNIKLYTFSGQRFKHDKERKANNGFWFGFNFETSGKSLSTTGVNK</sequence>
<gene>
    <name evidence="1" type="ORF">COPG_00045</name>
</gene>
<dbReference type="Proteomes" id="UP000005266">
    <property type="component" value="Segment"/>
</dbReference>
<dbReference type="RefSeq" id="YP_006489231.1">
    <property type="nucleotide sequence ID" value="NC_018088.1"/>
</dbReference>
<evidence type="ECO:0000313" key="2">
    <source>
        <dbReference type="Proteomes" id="UP000005266"/>
    </source>
</evidence>
<proteinExistence type="predicted"/>
<dbReference type="EMBL" id="HQ317390">
    <property type="protein sequence ID" value="AFK66641.1"/>
    <property type="molecule type" value="Genomic_DNA"/>
</dbReference>
<name>I3UMC6_9CAUD</name>
<keyword evidence="2" id="KW-1185">Reference proteome</keyword>